<evidence type="ECO:0000313" key="3">
    <source>
        <dbReference type="Proteomes" id="UP000256585"/>
    </source>
</evidence>
<evidence type="ECO:0000256" key="1">
    <source>
        <dbReference type="SAM" id="Phobius"/>
    </source>
</evidence>
<dbReference type="AlphaFoldDB" id="A0A3Q9V5H4"/>
<keyword evidence="1" id="KW-0812">Transmembrane</keyword>
<keyword evidence="3" id="KW-1185">Reference proteome</keyword>
<dbReference type="EMBL" id="CP033058">
    <property type="protein sequence ID" value="AZZ65555.1"/>
    <property type="molecule type" value="Genomic_DNA"/>
</dbReference>
<protein>
    <recommendedName>
        <fullName evidence="4">DUF3899 domain-containing protein</fullName>
    </recommendedName>
</protein>
<proteinExistence type="predicted"/>
<feature type="transmembrane region" description="Helical" evidence="1">
    <location>
        <begin position="142"/>
        <end position="164"/>
    </location>
</feature>
<sequence>MNKNINISKAKTYWKNSWNKATIIYFFTSLIAMLIIILLTGFFKKNINYTARWSNAITVGTVIILTISLFVVMIRKGLGRGLFKTFTSFYHNVKISSRAKKQYSNYMLQHEKDKILTRERQKYNDELNKKTLKRNLEPITNLSSYLLISISILTLTVGLLIVHYA</sequence>
<feature type="transmembrane region" description="Helical" evidence="1">
    <location>
        <begin position="55"/>
        <end position="74"/>
    </location>
</feature>
<name>A0A3Q9V5H4_9BACT</name>
<accession>A0A3Q9V5H4</accession>
<dbReference type="OrthoDB" id="399898at2"/>
<gene>
    <name evidence="2" type="ORF">DMC14_002030</name>
</gene>
<evidence type="ECO:0008006" key="4">
    <source>
        <dbReference type="Google" id="ProtNLM"/>
    </source>
</evidence>
<reference evidence="2" key="1">
    <citation type="submission" date="2019-03" db="EMBL/GenBank/DDBJ databases">
        <title>Draft Sequence and Annotation of the Mycoplasma phocicerebrale Strain 1049T Genome.</title>
        <authorList>
            <person name="Frasca S.Jr."/>
            <person name="Kutish G.F."/>
            <person name="Castellanos Gell J."/>
            <person name="Michaels D.L."/>
            <person name="Brown D.R."/>
        </authorList>
    </citation>
    <scope>NUCLEOTIDE SEQUENCE</scope>
    <source>
        <strain evidence="2">1049</strain>
    </source>
</reference>
<feature type="transmembrane region" description="Helical" evidence="1">
    <location>
        <begin position="21"/>
        <end position="43"/>
    </location>
</feature>
<keyword evidence="1" id="KW-0472">Membrane</keyword>
<dbReference type="RefSeq" id="WP_116171615.1">
    <property type="nucleotide sequence ID" value="NZ_CP033058.2"/>
</dbReference>
<organism evidence="2 3">
    <name type="scientific">Metamycoplasma phocicerebrale</name>
    <dbReference type="NCBI Taxonomy" id="142649"/>
    <lineage>
        <taxon>Bacteria</taxon>
        <taxon>Bacillati</taxon>
        <taxon>Mycoplasmatota</taxon>
        <taxon>Mycoplasmoidales</taxon>
        <taxon>Metamycoplasmataceae</taxon>
        <taxon>Metamycoplasma</taxon>
    </lineage>
</organism>
<evidence type="ECO:0000313" key="2">
    <source>
        <dbReference type="EMBL" id="AZZ65555.1"/>
    </source>
</evidence>
<dbReference type="KEGG" id="mphc:DMC14_002030"/>
<keyword evidence="1" id="KW-1133">Transmembrane helix</keyword>
<dbReference type="Proteomes" id="UP000256585">
    <property type="component" value="Chromosome"/>
</dbReference>